<evidence type="ECO:0000313" key="2">
    <source>
        <dbReference type="Proteomes" id="UP000003019"/>
    </source>
</evidence>
<reference evidence="1 2" key="1">
    <citation type="submission" date="2011-05" db="EMBL/GenBank/DDBJ databases">
        <authorList>
            <person name="Muzny D."/>
            <person name="Qin X."/>
            <person name="Deng J."/>
            <person name="Jiang H."/>
            <person name="Liu Y."/>
            <person name="Qu J."/>
            <person name="Song X.-Z."/>
            <person name="Zhang L."/>
            <person name="Thornton R."/>
            <person name="Coyle M."/>
            <person name="Francisco L."/>
            <person name="Jackson L."/>
            <person name="Javaid M."/>
            <person name="Korchina V."/>
            <person name="Kovar C."/>
            <person name="Mata R."/>
            <person name="Mathew T."/>
            <person name="Ngo R."/>
            <person name="Nguyen L."/>
            <person name="Nguyen N."/>
            <person name="Okwuonu G."/>
            <person name="Ongeri F."/>
            <person name="Pham C."/>
            <person name="Simmons D."/>
            <person name="Wilczek-Boney K."/>
            <person name="Hale W."/>
            <person name="Jakkamsetti A."/>
            <person name="Pham P."/>
            <person name="Ruth R."/>
            <person name="San Lucas F."/>
            <person name="Warren J."/>
            <person name="Zhang J."/>
            <person name="Zhao Z."/>
            <person name="Zhou C."/>
            <person name="Zhu D."/>
            <person name="Lee S."/>
            <person name="Bess C."/>
            <person name="Blankenburg K."/>
            <person name="Forbes L."/>
            <person name="Fu Q."/>
            <person name="Gubbala S."/>
            <person name="Hirani K."/>
            <person name="Jayaseelan J.C."/>
            <person name="Lara F."/>
            <person name="Munidasa M."/>
            <person name="Palculict T."/>
            <person name="Patil S."/>
            <person name="Pu L.-L."/>
            <person name="Saada N."/>
            <person name="Tang L."/>
            <person name="Weissenberger G."/>
            <person name="Zhu Y."/>
            <person name="Hemphill L."/>
            <person name="Shang Y."/>
            <person name="Youmans B."/>
            <person name="Ayvaz T."/>
            <person name="Ross M."/>
            <person name="Santibanez J."/>
            <person name="Aqrawi P."/>
            <person name="Gross S."/>
            <person name="Joshi V."/>
            <person name="Fowler G."/>
            <person name="Nazareth L."/>
            <person name="Reid J."/>
            <person name="Worley K."/>
            <person name="Petrosino J."/>
            <person name="Highlander S."/>
            <person name="Gibbs R."/>
        </authorList>
    </citation>
    <scope>NUCLEOTIDE SEQUENCE [LARGE SCALE GENOMIC DNA]</scope>
    <source>
        <strain evidence="1 2">871</strain>
    </source>
</reference>
<comment type="caution">
    <text evidence="1">The sequence shown here is derived from an EMBL/GenBank/DDBJ whole genome shotgun (WGS) entry which is preliminary data.</text>
</comment>
<dbReference type="STRING" id="1032488.HMPREF9371_1845"/>
<organism evidence="1 2">
    <name type="scientific">Neisseria shayeganii 871</name>
    <dbReference type="NCBI Taxonomy" id="1032488"/>
    <lineage>
        <taxon>Bacteria</taxon>
        <taxon>Pseudomonadati</taxon>
        <taxon>Pseudomonadota</taxon>
        <taxon>Betaproteobacteria</taxon>
        <taxon>Neisseriales</taxon>
        <taxon>Neisseriaceae</taxon>
        <taxon>Neisseria</taxon>
    </lineage>
</organism>
<sequence>MGGGRFGVGKEAAILTKGRKGRLPETACAITNFCGRDNLS</sequence>
<dbReference type="HOGENOM" id="CLU_3292970_0_0_4"/>
<dbReference type="Proteomes" id="UP000003019">
    <property type="component" value="Unassembled WGS sequence"/>
</dbReference>
<gene>
    <name evidence="1" type="ORF">HMPREF9371_1845</name>
</gene>
<accession>G4CJQ5</accession>
<name>G4CJQ5_9NEIS</name>
<proteinExistence type="predicted"/>
<dbReference type="AlphaFoldDB" id="G4CJQ5"/>
<protein>
    <submittedName>
        <fullName evidence="1">Uncharacterized protein</fullName>
    </submittedName>
</protein>
<dbReference type="EMBL" id="AGAY01000063">
    <property type="protein sequence ID" value="EGY51928.1"/>
    <property type="molecule type" value="Genomic_DNA"/>
</dbReference>
<keyword evidence="2" id="KW-1185">Reference proteome</keyword>
<evidence type="ECO:0000313" key="1">
    <source>
        <dbReference type="EMBL" id="EGY51928.1"/>
    </source>
</evidence>